<dbReference type="InterPro" id="IPR051608">
    <property type="entry name" value="RQC_Subunit_NEMF"/>
</dbReference>
<organism evidence="7 8">
    <name type="scientific">Fictibacillus iocasae</name>
    <dbReference type="NCBI Taxonomy" id="2715437"/>
    <lineage>
        <taxon>Bacteria</taxon>
        <taxon>Bacillati</taxon>
        <taxon>Bacillota</taxon>
        <taxon>Bacilli</taxon>
        <taxon>Bacillales</taxon>
        <taxon>Fictibacillaceae</taxon>
        <taxon>Fictibacillus</taxon>
    </lineage>
</organism>
<dbReference type="InterPro" id="IPR043682">
    <property type="entry name" value="RqcH_bacterial"/>
</dbReference>
<reference evidence="8" key="1">
    <citation type="journal article" date="2019" name="Int. J. Syst. Evol. Microbiol.">
        <title>The Global Catalogue of Microorganisms (GCM) 10K type strain sequencing project: providing services to taxonomists for standard genome sequencing and annotation.</title>
        <authorList>
            <consortium name="The Broad Institute Genomics Platform"/>
            <consortium name="The Broad Institute Genome Sequencing Center for Infectious Disease"/>
            <person name="Wu L."/>
            <person name="Ma J."/>
        </authorList>
    </citation>
    <scope>NUCLEOTIDE SEQUENCE [LARGE SCALE GENOMIC DNA]</scope>
    <source>
        <strain evidence="8">NBRC 106396</strain>
    </source>
</reference>
<keyword evidence="3 5" id="KW-0694">RNA-binding</keyword>
<evidence type="ECO:0000256" key="4">
    <source>
        <dbReference type="ARBA" id="ARBA00022917"/>
    </source>
</evidence>
<keyword evidence="1 5" id="KW-0820">tRNA-binding</keyword>
<keyword evidence="4 5" id="KW-0648">Protein biosynthesis</keyword>
<dbReference type="EMBL" id="JBHTCP010000016">
    <property type="protein sequence ID" value="MFC7372111.1"/>
    <property type="molecule type" value="Genomic_DNA"/>
</dbReference>
<dbReference type="RefSeq" id="WP_379749365.1">
    <property type="nucleotide sequence ID" value="NZ_JBHTCP010000016.1"/>
</dbReference>
<protein>
    <recommendedName>
        <fullName evidence="5">Rqc2 homolog RqcH</fullName>
        <shortName evidence="5">RqcH</shortName>
    </recommendedName>
</protein>
<feature type="domain" description="NFACT RNA-binding" evidence="6">
    <location>
        <begin position="451"/>
        <end position="539"/>
    </location>
</feature>
<dbReference type="Pfam" id="PF05833">
    <property type="entry name" value="NFACT_N"/>
    <property type="match status" value="1"/>
</dbReference>
<keyword evidence="8" id="KW-1185">Reference proteome</keyword>
<sequence>MSFDGLVTRAITHELKQTIETGRISKVYQPHKTDLVFTIRAQGKNHKLFLSASPSFARLHLTNHSYDNPSSPPMFCMLLRKHLEGSFIESITQHDMERIVEITVRTRDEIGDETTKKIIIEIMGRHSNILLLDEKSGKIIDCIKHIPPSQNRHRTLLPGQHYVRPPEQHKLSPFGWSKEEVAGKLRWNEGKLPQQIVQTFSGVSPLLAAEIVHSAGLSTKENIASAFTGLMGKLNMHQYEPQMTSAQGKEYFYLAPLTHIGGEAKTFGSVSELLDRFYSGKADRDRIRQQAHDLERFLHNEFEKLTAKIKKLEKELINTEKAEQLKRKGELITAYMYQAKKGDTFLEAEDYFDENMPLVKIALEPMKTPAENAQHYFKKYNKMKKSISAITDQIAIAKEEVAYFDRLLTFMESASINDVEEIREELAEGGYVRQRGSSKKKVKEKPAIEEYVSSDGTLIFVGKNNKQNDYLTHKLARQNETWLHTKDIPGSHVLIRSEDPSDTAVLEAAHLAAYFSKARHSGSVPVDYTQVRNVKKPSGAKPGFVIYDSQQTLYVTPEEDIILRLKKK</sequence>
<evidence type="ECO:0000313" key="7">
    <source>
        <dbReference type="EMBL" id="MFC7372111.1"/>
    </source>
</evidence>
<keyword evidence="5" id="KW-0175">Coiled coil</keyword>
<evidence type="ECO:0000256" key="5">
    <source>
        <dbReference type="HAMAP-Rule" id="MF_00844"/>
    </source>
</evidence>
<dbReference type="PANTHER" id="PTHR15239">
    <property type="entry name" value="NUCLEAR EXPORT MEDIATOR FACTOR NEMF"/>
    <property type="match status" value="1"/>
</dbReference>
<dbReference type="Pfam" id="PF05670">
    <property type="entry name" value="NFACT-R_1"/>
    <property type="match status" value="1"/>
</dbReference>
<dbReference type="Gene3D" id="3.40.970.40">
    <property type="entry name" value="fibrinogen binding protein from staphylococcus aureus domain like"/>
    <property type="match status" value="1"/>
</dbReference>
<evidence type="ECO:0000313" key="8">
    <source>
        <dbReference type="Proteomes" id="UP001596549"/>
    </source>
</evidence>
<comment type="similarity">
    <text evidence="5">Belongs to the NEMF family.</text>
</comment>
<name>A0ABW2NNU1_9BACL</name>
<evidence type="ECO:0000256" key="1">
    <source>
        <dbReference type="ARBA" id="ARBA00022555"/>
    </source>
</evidence>
<comment type="caution">
    <text evidence="7">The sequence shown here is derived from an EMBL/GenBank/DDBJ whole genome shotgun (WGS) entry which is preliminary data.</text>
</comment>
<keyword evidence="2 5" id="KW-0699">rRNA-binding</keyword>
<comment type="function">
    <text evidence="5">Key component of the ribosome quality control system (RQC), a ribosome-associated complex that mediates the extraction of incompletely synthesized nascent chains from stalled ribosomes and their subsequent degradation. RqcH recruits Ala-charged tRNA, and with RqcP directs the elongation of stalled nascent chains on 50S ribosomal subunits, leading to non-templated C-terminal alanine extensions (Ala tail). The Ala tail promotes nascent chain degradation. May add between 1 and at least 8 Ala residues. Binds to stalled 50S ribosomal subunits.</text>
</comment>
<dbReference type="Gene3D" id="1.10.8.50">
    <property type="match status" value="1"/>
</dbReference>
<gene>
    <name evidence="5" type="primary">rqcH</name>
    <name evidence="7" type="ORF">ACFQPF_10490</name>
</gene>
<dbReference type="HAMAP" id="MF_00844_B">
    <property type="entry name" value="RqcH_B"/>
    <property type="match status" value="1"/>
</dbReference>
<dbReference type="Proteomes" id="UP001596549">
    <property type="component" value="Unassembled WGS sequence"/>
</dbReference>
<evidence type="ECO:0000259" key="6">
    <source>
        <dbReference type="Pfam" id="PF05670"/>
    </source>
</evidence>
<accession>A0ABW2NNU1</accession>
<proteinExistence type="inferred from homology"/>
<dbReference type="InterPro" id="IPR008532">
    <property type="entry name" value="NFACT_RNA-bd"/>
</dbReference>
<feature type="coiled-coil region" evidence="5">
    <location>
        <begin position="295"/>
        <end position="322"/>
    </location>
</feature>
<evidence type="ECO:0000256" key="2">
    <source>
        <dbReference type="ARBA" id="ARBA00022730"/>
    </source>
</evidence>
<comment type="subunit">
    <text evidence="5">Associates with stalled 50S ribosomal subunits. Binds to RqcP.</text>
</comment>
<dbReference type="Gene3D" id="2.30.310.10">
    <property type="entry name" value="ibrinogen binding protein from staphylococcus aureus domain"/>
    <property type="match status" value="1"/>
</dbReference>
<dbReference type="PANTHER" id="PTHR15239:SF6">
    <property type="entry name" value="RIBOSOME QUALITY CONTROL COMPLEX SUBUNIT NEMF"/>
    <property type="match status" value="1"/>
</dbReference>
<evidence type="ECO:0000256" key="3">
    <source>
        <dbReference type="ARBA" id="ARBA00022884"/>
    </source>
</evidence>